<evidence type="ECO:0000259" key="6">
    <source>
        <dbReference type="SMART" id="SM00988"/>
    </source>
</evidence>
<gene>
    <name evidence="5 7" type="primary">ureE</name>
    <name evidence="7" type="ORF">RM530_14325</name>
</gene>
<dbReference type="HAMAP" id="MF_00822">
    <property type="entry name" value="UreE"/>
    <property type="match status" value="1"/>
</dbReference>
<dbReference type="SMART" id="SM00988">
    <property type="entry name" value="UreE_N"/>
    <property type="match status" value="1"/>
</dbReference>
<dbReference type="SUPFAM" id="SSF69737">
    <property type="entry name" value="Urease metallochaperone UreE, C-terminal domain"/>
    <property type="match status" value="1"/>
</dbReference>
<dbReference type="Pfam" id="PF05194">
    <property type="entry name" value="UreE_C"/>
    <property type="match status" value="1"/>
</dbReference>
<evidence type="ECO:0000256" key="4">
    <source>
        <dbReference type="ARBA" id="ARBA00023186"/>
    </source>
</evidence>
<dbReference type="CDD" id="cd00571">
    <property type="entry name" value="UreE"/>
    <property type="match status" value="1"/>
</dbReference>
<protein>
    <recommendedName>
        <fullName evidence="5">Urease accessory protein UreE</fullName>
    </recommendedName>
</protein>
<dbReference type="Gene3D" id="2.60.260.20">
    <property type="entry name" value="Urease metallochaperone UreE, N-terminal domain"/>
    <property type="match status" value="1"/>
</dbReference>
<dbReference type="SUPFAM" id="SSF69287">
    <property type="entry name" value="Urease metallochaperone UreE, N-terminal domain"/>
    <property type="match status" value="1"/>
</dbReference>
<reference evidence="7 8" key="1">
    <citation type="submission" date="2023-09" db="EMBL/GenBank/DDBJ databases">
        <authorList>
            <person name="Rey-Velasco X."/>
        </authorList>
    </citation>
    <scope>NUCLEOTIDE SEQUENCE [LARGE SCALE GENOMIC DNA]</scope>
    <source>
        <strain evidence="7 8">W345</strain>
    </source>
</reference>
<dbReference type="InterPro" id="IPR036118">
    <property type="entry name" value="UreE_N_sf"/>
</dbReference>
<evidence type="ECO:0000313" key="7">
    <source>
        <dbReference type="EMBL" id="MDT0498524.1"/>
    </source>
</evidence>
<dbReference type="NCBIfam" id="NF009751">
    <property type="entry name" value="PRK13261.1-1"/>
    <property type="match status" value="1"/>
</dbReference>
<comment type="similarity">
    <text evidence="5">Belongs to the UreE family.</text>
</comment>
<comment type="caution">
    <text evidence="7">The sequence shown here is derived from an EMBL/GenBank/DDBJ whole genome shotgun (WGS) entry which is preliminary data.</text>
</comment>
<dbReference type="PIRSF" id="PIRSF036402">
    <property type="entry name" value="Ureas_acces_UreE"/>
    <property type="match status" value="1"/>
</dbReference>
<dbReference type="InterPro" id="IPR007864">
    <property type="entry name" value="UreE_C_dom"/>
</dbReference>
<evidence type="ECO:0000256" key="1">
    <source>
        <dbReference type="ARBA" id="ARBA00004496"/>
    </source>
</evidence>
<dbReference type="RefSeq" id="WP_311365936.1">
    <property type="nucleotide sequence ID" value="NZ_JAVRIC010000022.1"/>
</dbReference>
<accession>A0ABU2WLN4</accession>
<dbReference type="Proteomes" id="UP001254608">
    <property type="component" value="Unassembled WGS sequence"/>
</dbReference>
<evidence type="ECO:0000256" key="2">
    <source>
        <dbReference type="ARBA" id="ARBA00022490"/>
    </source>
</evidence>
<feature type="domain" description="UreE urease accessory N-terminal" evidence="6">
    <location>
        <begin position="1"/>
        <end position="68"/>
    </location>
</feature>
<comment type="subcellular location">
    <subcellularLocation>
        <location evidence="1 5">Cytoplasm</location>
    </subcellularLocation>
</comment>
<proteinExistence type="inferred from homology"/>
<keyword evidence="4 5" id="KW-0143">Chaperone</keyword>
<dbReference type="InterPro" id="IPR004029">
    <property type="entry name" value="UreE_N"/>
</dbReference>
<keyword evidence="2 5" id="KW-0963">Cytoplasm</keyword>
<sequence length="168" mass="18218">MLKATEVLAAGHWDRDHAIDRIALDYDERHRRRFRFVAEGGTEFLLDLPRATVLQHGDGLALEGGDVITVIAASEALSQVTAADTEALMRLAWHIGNRHLPAQLVADRILIREDHVIVSMLRGLGATVEPVRAPFSPEGGAYSGHGGFAAAHEHAHGNVLALGQPHEH</sequence>
<dbReference type="Pfam" id="PF02814">
    <property type="entry name" value="UreE_N"/>
    <property type="match status" value="1"/>
</dbReference>
<evidence type="ECO:0000256" key="3">
    <source>
        <dbReference type="ARBA" id="ARBA00022596"/>
    </source>
</evidence>
<name>A0ABU2WLN4_9GAMM</name>
<keyword evidence="8" id="KW-1185">Reference proteome</keyword>
<keyword evidence="3 5" id="KW-0533">Nickel</keyword>
<dbReference type="InterPro" id="IPR012406">
    <property type="entry name" value="UreE"/>
</dbReference>
<evidence type="ECO:0000313" key="8">
    <source>
        <dbReference type="Proteomes" id="UP001254608"/>
    </source>
</evidence>
<evidence type="ECO:0000256" key="5">
    <source>
        <dbReference type="HAMAP-Rule" id="MF_00822"/>
    </source>
</evidence>
<organism evidence="7 8">
    <name type="scientific">Banduia mediterranea</name>
    <dbReference type="NCBI Taxonomy" id="3075609"/>
    <lineage>
        <taxon>Bacteria</taxon>
        <taxon>Pseudomonadati</taxon>
        <taxon>Pseudomonadota</taxon>
        <taxon>Gammaproteobacteria</taxon>
        <taxon>Nevskiales</taxon>
        <taxon>Algiphilaceae</taxon>
        <taxon>Banduia</taxon>
    </lineage>
</organism>
<dbReference type="Gene3D" id="3.30.70.790">
    <property type="entry name" value="UreE, C-terminal domain"/>
    <property type="match status" value="1"/>
</dbReference>
<comment type="function">
    <text evidence="5">Involved in urease metallocenter assembly. Binds nickel. Probably functions as a nickel donor during metallocenter assembly.</text>
</comment>
<dbReference type="EMBL" id="JAVRIC010000022">
    <property type="protein sequence ID" value="MDT0498524.1"/>
    <property type="molecule type" value="Genomic_DNA"/>
</dbReference>